<dbReference type="InterPro" id="IPR036641">
    <property type="entry name" value="HPT_dom_sf"/>
</dbReference>
<evidence type="ECO:0000259" key="3">
    <source>
        <dbReference type="PROSITE" id="PS50894"/>
    </source>
</evidence>
<keyword evidence="1" id="KW-0902">Two-component regulatory system</keyword>
<gene>
    <name evidence="4" type="ORF">GTQ48_04495</name>
</gene>
<dbReference type="GO" id="GO:0004672">
    <property type="term" value="F:protein kinase activity"/>
    <property type="evidence" value="ECO:0007669"/>
    <property type="project" value="UniProtKB-ARBA"/>
</dbReference>
<evidence type="ECO:0000256" key="2">
    <source>
        <dbReference type="PROSITE-ProRule" id="PRU00110"/>
    </source>
</evidence>
<reference evidence="4 5" key="1">
    <citation type="submission" date="2020-01" db="EMBL/GenBank/DDBJ databases">
        <title>Genomes of bacteria type strains.</title>
        <authorList>
            <person name="Chen J."/>
            <person name="Zhu S."/>
            <person name="Yang J."/>
        </authorList>
    </citation>
    <scope>NUCLEOTIDE SEQUENCE [LARGE SCALE GENOMIC DNA]</scope>
    <source>
        <strain evidence="4 5">LMG 24078</strain>
    </source>
</reference>
<keyword evidence="4" id="KW-0418">Kinase</keyword>
<comment type="caution">
    <text evidence="4">The sequence shown here is derived from an EMBL/GenBank/DDBJ whole genome shotgun (WGS) entry which is preliminary data.</text>
</comment>
<keyword evidence="2" id="KW-0597">Phosphoprotein</keyword>
<protein>
    <submittedName>
        <fullName evidence="4">Histidine kinase</fullName>
    </submittedName>
</protein>
<dbReference type="EMBL" id="JAAAWO010000002">
    <property type="protein sequence ID" value="NDW14789.1"/>
    <property type="molecule type" value="Genomic_DNA"/>
</dbReference>
<proteinExistence type="predicted"/>
<dbReference type="GO" id="GO:0000160">
    <property type="term" value="P:phosphorelay signal transduction system"/>
    <property type="evidence" value="ECO:0007669"/>
    <property type="project" value="UniProtKB-KW"/>
</dbReference>
<dbReference type="Proteomes" id="UP000471381">
    <property type="component" value="Unassembled WGS sequence"/>
</dbReference>
<evidence type="ECO:0000313" key="5">
    <source>
        <dbReference type="Proteomes" id="UP000471381"/>
    </source>
</evidence>
<feature type="domain" description="HPt" evidence="3">
    <location>
        <begin position="20"/>
        <end position="115"/>
    </location>
</feature>
<name>A0A6N9TGY7_9ALTE</name>
<dbReference type="InterPro" id="IPR008207">
    <property type="entry name" value="Sig_transdc_His_kin_Hpt_dom"/>
</dbReference>
<dbReference type="AlphaFoldDB" id="A0A6N9TGY7"/>
<dbReference type="Gene3D" id="1.20.120.160">
    <property type="entry name" value="HPT domain"/>
    <property type="match status" value="1"/>
</dbReference>
<keyword evidence="4" id="KW-0808">Transferase</keyword>
<dbReference type="SUPFAM" id="SSF47226">
    <property type="entry name" value="Histidine-containing phosphotransfer domain, HPT domain"/>
    <property type="match status" value="1"/>
</dbReference>
<feature type="modified residue" description="Phosphohistidine" evidence="2">
    <location>
        <position position="59"/>
    </location>
</feature>
<dbReference type="RefSeq" id="WP_163105352.1">
    <property type="nucleotide sequence ID" value="NZ_JAAAWO010000002.1"/>
</dbReference>
<sequence length="192" mass="21237">MDKSTTLVDLEFGMSQLSGNKKLLFTLLGKFTDEYRLLDANLQALMEKEQYDDAYSLMHTLKGVTGNLGLFALHNDSKQIESAIRNEQQLPGNYPQFVVLLNDTVAEVDSLTAEPAASEAQTNATDNVTNNAAAERAEKQLVAALKASEFISQTTLDEWLNAMNLSDEKREAIIEAVDELDYEEALATLDVK</sequence>
<keyword evidence="5" id="KW-1185">Reference proteome</keyword>
<evidence type="ECO:0000256" key="1">
    <source>
        <dbReference type="ARBA" id="ARBA00023012"/>
    </source>
</evidence>
<accession>A0A6N9TGY7</accession>
<dbReference type="PROSITE" id="PS50894">
    <property type="entry name" value="HPT"/>
    <property type="match status" value="1"/>
</dbReference>
<evidence type="ECO:0000313" key="4">
    <source>
        <dbReference type="EMBL" id="NDW14789.1"/>
    </source>
</evidence>
<dbReference type="Pfam" id="PF01627">
    <property type="entry name" value="Hpt"/>
    <property type="match status" value="1"/>
</dbReference>
<organism evidence="4 5">
    <name type="scientific">Alteromonas genovensis</name>
    <dbReference type="NCBI Taxonomy" id="471225"/>
    <lineage>
        <taxon>Bacteria</taxon>
        <taxon>Pseudomonadati</taxon>
        <taxon>Pseudomonadota</taxon>
        <taxon>Gammaproteobacteria</taxon>
        <taxon>Alteromonadales</taxon>
        <taxon>Alteromonadaceae</taxon>
        <taxon>Alteromonas/Salinimonas group</taxon>
        <taxon>Alteromonas</taxon>
    </lineage>
</organism>